<feature type="compositionally biased region" description="Polar residues" evidence="1">
    <location>
        <begin position="1"/>
        <end position="17"/>
    </location>
</feature>
<feature type="compositionally biased region" description="Polar residues" evidence="1">
    <location>
        <begin position="52"/>
        <end position="64"/>
    </location>
</feature>
<dbReference type="EMBL" id="BRYB01002456">
    <property type="protein sequence ID" value="GMI19850.1"/>
    <property type="molecule type" value="Genomic_DNA"/>
</dbReference>
<keyword evidence="3" id="KW-1185">Reference proteome</keyword>
<evidence type="ECO:0000313" key="3">
    <source>
        <dbReference type="Proteomes" id="UP001165060"/>
    </source>
</evidence>
<feature type="compositionally biased region" description="Low complexity" evidence="1">
    <location>
        <begin position="103"/>
        <end position="114"/>
    </location>
</feature>
<evidence type="ECO:0000313" key="2">
    <source>
        <dbReference type="EMBL" id="GMI19850.1"/>
    </source>
</evidence>
<evidence type="ECO:0000256" key="1">
    <source>
        <dbReference type="SAM" id="MobiDB-lite"/>
    </source>
</evidence>
<proteinExistence type="predicted"/>
<protein>
    <submittedName>
        <fullName evidence="2">Uncharacterized protein</fullName>
    </submittedName>
</protein>
<reference evidence="2 3" key="1">
    <citation type="journal article" date="2023" name="Commun. Biol.">
        <title>Genome analysis of Parmales, the sister group of diatoms, reveals the evolutionary specialization of diatoms from phago-mixotrophs to photoautotrophs.</title>
        <authorList>
            <person name="Ban H."/>
            <person name="Sato S."/>
            <person name="Yoshikawa S."/>
            <person name="Yamada K."/>
            <person name="Nakamura Y."/>
            <person name="Ichinomiya M."/>
            <person name="Sato N."/>
            <person name="Blanc-Mathieu R."/>
            <person name="Endo H."/>
            <person name="Kuwata A."/>
            <person name="Ogata H."/>
        </authorList>
    </citation>
    <scope>NUCLEOTIDE SEQUENCE [LARGE SCALE GENOMIC DNA]</scope>
</reference>
<gene>
    <name evidence="2" type="ORF">TeGR_g7282</name>
</gene>
<dbReference type="Proteomes" id="UP001165060">
    <property type="component" value="Unassembled WGS sequence"/>
</dbReference>
<accession>A0ABQ6M5I4</accession>
<sequence length="299" mass="32886">MVLRIQTKQKGTNSLSISGMGYASPVSSVPRSSSSSSILQPRPTQKKPKLPLSNTARRTSNSTIPRLPLKKKPDPSKKPPNPALATSESAPALPPLANPPKPSSASSKPSSKQGPKPKKKLGPLTRARNAWSDEHRMEAVRSQILIKYSHYTDKFEARDGVVRWADIDERYCLSAVFKGQFKRHVKWGDKWLAEEAREDRVAADFFLGFDPNQQKEYQLVVEEDPKFRTATSKAFKAPGGAGAGGEPALLLKPGGSGVQQQKLLTADLRKMSGADLRENSEEVKRMIEARDVEELLFSG</sequence>
<comment type="caution">
    <text evidence="2">The sequence shown here is derived from an EMBL/GenBank/DDBJ whole genome shotgun (WGS) entry which is preliminary data.</text>
</comment>
<feature type="compositionally biased region" description="Low complexity" evidence="1">
    <location>
        <begin position="24"/>
        <end position="37"/>
    </location>
</feature>
<organism evidence="2 3">
    <name type="scientific">Tetraparma gracilis</name>
    <dbReference type="NCBI Taxonomy" id="2962635"/>
    <lineage>
        <taxon>Eukaryota</taxon>
        <taxon>Sar</taxon>
        <taxon>Stramenopiles</taxon>
        <taxon>Ochrophyta</taxon>
        <taxon>Bolidophyceae</taxon>
        <taxon>Parmales</taxon>
        <taxon>Triparmaceae</taxon>
        <taxon>Tetraparma</taxon>
    </lineage>
</organism>
<feature type="region of interest" description="Disordered" evidence="1">
    <location>
        <begin position="1"/>
        <end position="130"/>
    </location>
</feature>
<name>A0ABQ6M5I4_9STRA</name>
<feature type="compositionally biased region" description="Pro residues" evidence="1">
    <location>
        <begin position="92"/>
        <end position="102"/>
    </location>
</feature>